<dbReference type="CDD" id="cd09873">
    <property type="entry name" value="PIN_Pae0151-like"/>
    <property type="match status" value="1"/>
</dbReference>
<proteinExistence type="predicted"/>
<comment type="caution">
    <text evidence="6">The sequence shown here is derived from an EMBL/GenBank/DDBJ whole genome shotgun (WGS) entry which is preliminary data.</text>
</comment>
<keyword evidence="7" id="KW-1185">Reference proteome</keyword>
<evidence type="ECO:0000256" key="3">
    <source>
        <dbReference type="ARBA" id="ARBA00022801"/>
    </source>
</evidence>
<keyword evidence="2" id="KW-0479">Metal-binding</keyword>
<dbReference type="Proteomes" id="UP000477750">
    <property type="component" value="Unassembled WGS sequence"/>
</dbReference>
<organism evidence="6 7">
    <name type="scientific">Glycomyces albidus</name>
    <dbReference type="NCBI Taxonomy" id="2656774"/>
    <lineage>
        <taxon>Bacteria</taxon>
        <taxon>Bacillati</taxon>
        <taxon>Actinomycetota</taxon>
        <taxon>Actinomycetes</taxon>
        <taxon>Glycomycetales</taxon>
        <taxon>Glycomycetaceae</taxon>
        <taxon>Glycomyces</taxon>
    </lineage>
</organism>
<dbReference type="InterPro" id="IPR051619">
    <property type="entry name" value="TypeII_TA_RNase_PINc/VapC"/>
</dbReference>
<evidence type="ECO:0000313" key="7">
    <source>
        <dbReference type="Proteomes" id="UP000477750"/>
    </source>
</evidence>
<dbReference type="Pfam" id="PF01850">
    <property type="entry name" value="PIN"/>
    <property type="match status" value="1"/>
</dbReference>
<accession>A0A6L5G612</accession>
<dbReference type="Gene3D" id="3.40.50.1010">
    <property type="entry name" value="5'-nuclease"/>
    <property type="match status" value="1"/>
</dbReference>
<dbReference type="InterPro" id="IPR044153">
    <property type="entry name" value="PIN_Pae0151-like"/>
</dbReference>
<dbReference type="SUPFAM" id="SSF88723">
    <property type="entry name" value="PIN domain-like"/>
    <property type="match status" value="1"/>
</dbReference>
<evidence type="ECO:0000259" key="5">
    <source>
        <dbReference type="Pfam" id="PF01850"/>
    </source>
</evidence>
<dbReference type="PANTHER" id="PTHR35901">
    <property type="entry name" value="RIBONUCLEASE VAPC3"/>
    <property type="match status" value="1"/>
</dbReference>
<evidence type="ECO:0000256" key="1">
    <source>
        <dbReference type="ARBA" id="ARBA00022722"/>
    </source>
</evidence>
<name>A0A6L5G612_9ACTN</name>
<evidence type="ECO:0000313" key="6">
    <source>
        <dbReference type="EMBL" id="MQM25084.1"/>
    </source>
</evidence>
<feature type="domain" description="PIN" evidence="5">
    <location>
        <begin position="2"/>
        <end position="117"/>
    </location>
</feature>
<dbReference type="GO" id="GO:0016787">
    <property type="term" value="F:hydrolase activity"/>
    <property type="evidence" value="ECO:0007669"/>
    <property type="project" value="UniProtKB-KW"/>
</dbReference>
<keyword evidence="4" id="KW-0460">Magnesium</keyword>
<sequence>MIIVDASVIASVLLSFNESDTRLRSLLLRQEMAAPSHVNLEVMSVFRKQCRKGAITEERVAMALVDLGQFPIERMPTAALETRIWELRHNFTPYDAAYVALAERFRAELWTFDRKLAGAPGAECVFRVPEPG</sequence>
<gene>
    <name evidence="6" type="ORF">GFD30_05760</name>
</gene>
<keyword evidence="3" id="KW-0378">Hydrolase</keyword>
<evidence type="ECO:0000256" key="2">
    <source>
        <dbReference type="ARBA" id="ARBA00022723"/>
    </source>
</evidence>
<dbReference type="InterPro" id="IPR002716">
    <property type="entry name" value="PIN_dom"/>
</dbReference>
<dbReference type="PANTHER" id="PTHR35901:SF1">
    <property type="entry name" value="EXONUCLEASE VAPC9"/>
    <property type="match status" value="1"/>
</dbReference>
<reference evidence="6 7" key="1">
    <citation type="submission" date="2019-10" db="EMBL/GenBank/DDBJ databases">
        <title>Glycomyces albidus sp. nov., a novel actinomycete isolated from rhizosphere soil of wheat (Triticum aestivum L.).</title>
        <authorList>
            <person name="Qian L."/>
        </authorList>
    </citation>
    <scope>NUCLEOTIDE SEQUENCE [LARGE SCALE GENOMIC DNA]</scope>
    <source>
        <strain evidence="6 7">NEAU-7082</strain>
    </source>
</reference>
<dbReference type="EMBL" id="WIAO01000004">
    <property type="protein sequence ID" value="MQM25084.1"/>
    <property type="molecule type" value="Genomic_DNA"/>
</dbReference>
<dbReference type="GO" id="GO:0046872">
    <property type="term" value="F:metal ion binding"/>
    <property type="evidence" value="ECO:0007669"/>
    <property type="project" value="UniProtKB-KW"/>
</dbReference>
<dbReference type="AlphaFoldDB" id="A0A6L5G612"/>
<protein>
    <submittedName>
        <fullName evidence="6">PIN domain-containing protein</fullName>
    </submittedName>
</protein>
<dbReference type="RefSeq" id="WP_153024243.1">
    <property type="nucleotide sequence ID" value="NZ_WIAO01000004.1"/>
</dbReference>
<dbReference type="GO" id="GO:0004518">
    <property type="term" value="F:nuclease activity"/>
    <property type="evidence" value="ECO:0007669"/>
    <property type="project" value="UniProtKB-KW"/>
</dbReference>
<evidence type="ECO:0000256" key="4">
    <source>
        <dbReference type="ARBA" id="ARBA00022842"/>
    </source>
</evidence>
<keyword evidence="1" id="KW-0540">Nuclease</keyword>
<dbReference type="InterPro" id="IPR029060">
    <property type="entry name" value="PIN-like_dom_sf"/>
</dbReference>